<evidence type="ECO:0000313" key="3">
    <source>
        <dbReference type="Proteomes" id="UP000014040"/>
    </source>
</evidence>
<keyword evidence="1" id="KW-0175">Coiled coil</keyword>
<dbReference type="AlphaFoldDB" id="R8HCB6"/>
<dbReference type="HOGENOM" id="CLU_1183144_0_0_9"/>
<dbReference type="PATRIC" id="fig|1053224.3.peg.4633"/>
<proteinExistence type="predicted"/>
<comment type="caution">
    <text evidence="2">The sequence shown here is derived from an EMBL/GenBank/DDBJ whole genome shotgun (WGS) entry which is preliminary data.</text>
</comment>
<dbReference type="Proteomes" id="UP000014040">
    <property type="component" value="Unassembled WGS sequence"/>
</dbReference>
<organism evidence="2 3">
    <name type="scientific">Bacillus cereus VD021</name>
    <dbReference type="NCBI Taxonomy" id="1053224"/>
    <lineage>
        <taxon>Bacteria</taxon>
        <taxon>Bacillati</taxon>
        <taxon>Bacillota</taxon>
        <taxon>Bacilli</taxon>
        <taxon>Bacillales</taxon>
        <taxon>Bacillaceae</taxon>
        <taxon>Bacillus</taxon>
        <taxon>Bacillus cereus group</taxon>
    </lineage>
</organism>
<feature type="coiled-coil region" evidence="1">
    <location>
        <begin position="71"/>
        <end position="98"/>
    </location>
</feature>
<dbReference type="RefSeq" id="WP_016102658.1">
    <property type="nucleotide sequence ID" value="NZ_KB976282.1"/>
</dbReference>
<evidence type="ECO:0000256" key="1">
    <source>
        <dbReference type="SAM" id="Coils"/>
    </source>
</evidence>
<reference evidence="2 3" key="1">
    <citation type="submission" date="2012-12" db="EMBL/GenBank/DDBJ databases">
        <title>The Genome Sequence of Bacillus cereus VD021.</title>
        <authorList>
            <consortium name="The Broad Institute Genome Sequencing Platform"/>
            <consortium name="The Broad Institute Genome Sequencing Center for Infectious Disease"/>
            <person name="Feldgarden M."/>
            <person name="Van der Auwera G.A."/>
            <person name="Mahillon J."/>
            <person name="Duprez V."/>
            <person name="Timmery S."/>
            <person name="Mattelet C."/>
            <person name="Dierick K."/>
            <person name="Sun M."/>
            <person name="Yu Z."/>
            <person name="Zhu L."/>
            <person name="Hu X."/>
            <person name="Shank E.B."/>
            <person name="Swiecicka I."/>
            <person name="Hansen B.M."/>
            <person name="Andrup L."/>
            <person name="Walker B."/>
            <person name="Young S.K."/>
            <person name="Zeng Q."/>
            <person name="Gargeya S."/>
            <person name="Fitzgerald M."/>
            <person name="Haas B."/>
            <person name="Abouelleil A."/>
            <person name="Alvarado L."/>
            <person name="Arachchi H.M."/>
            <person name="Berlin A.M."/>
            <person name="Chapman S.B."/>
            <person name="Dewar J."/>
            <person name="Goldberg J."/>
            <person name="Griggs A."/>
            <person name="Gujja S."/>
            <person name="Hansen M."/>
            <person name="Howarth C."/>
            <person name="Imamovic A."/>
            <person name="Larimer J."/>
            <person name="McCowan C."/>
            <person name="Murphy C."/>
            <person name="Neiman D."/>
            <person name="Pearson M."/>
            <person name="Priest M."/>
            <person name="Roberts A."/>
            <person name="Saif S."/>
            <person name="Shea T."/>
            <person name="Sisk P."/>
            <person name="Sykes S."/>
            <person name="Wortman J."/>
            <person name="Nusbaum C."/>
            <person name="Birren B."/>
        </authorList>
    </citation>
    <scope>NUCLEOTIDE SEQUENCE [LARGE SCALE GENOMIC DNA]</scope>
    <source>
        <strain evidence="2 3">VD021</strain>
    </source>
</reference>
<evidence type="ECO:0000313" key="2">
    <source>
        <dbReference type="EMBL" id="EOO70514.1"/>
    </source>
</evidence>
<protein>
    <submittedName>
        <fullName evidence="2">Uncharacterized protein</fullName>
    </submittedName>
</protein>
<accession>R8HCB6</accession>
<gene>
    <name evidence="2" type="ORF">IIC_04585</name>
</gene>
<dbReference type="EMBL" id="AHES01000052">
    <property type="protein sequence ID" value="EOO70514.1"/>
    <property type="molecule type" value="Genomic_DNA"/>
</dbReference>
<name>R8HCB6_BACCE</name>
<sequence>MSCRRRIRINWPPSSGFGLDIRVSVRGAVDKIRERVESGAKTLEFNQVETVLQNFTEQAKQLGEDIITEQGQQYVAAIEDLQEKIRELTDQFNQLNIEKIKREILGKAEEFCEAYLKEHVSLPEDLPIKTHPRVIIDFNSNRIKIQIEIFVMKQEDPEDTYRRNYLVVESVQVNQQFNQTLQIPKFVPEINPNLVQNEVDKIMEEIERQKDEKIEKVVKSVMEDFVPVLKLLNDKYLKIF</sequence>